<dbReference type="InterPro" id="IPR056442">
    <property type="entry name" value="GINT1_N"/>
</dbReference>
<keyword evidence="3" id="KW-1185">Reference proteome</keyword>
<dbReference type="EMBL" id="BJZP01000025">
    <property type="protein sequence ID" value="GEO86864.1"/>
    <property type="molecule type" value="Genomic_DNA"/>
</dbReference>
<dbReference type="OrthoDB" id="3771157at2"/>
<organism evidence="2 3">
    <name type="scientific">Ciceribacter naphthalenivorans</name>
    <dbReference type="NCBI Taxonomy" id="1118451"/>
    <lineage>
        <taxon>Bacteria</taxon>
        <taxon>Pseudomonadati</taxon>
        <taxon>Pseudomonadota</taxon>
        <taxon>Alphaproteobacteria</taxon>
        <taxon>Hyphomicrobiales</taxon>
        <taxon>Rhizobiaceae</taxon>
        <taxon>Ciceribacter</taxon>
    </lineage>
</organism>
<feature type="domain" description="Glucosamine inositolphosphorylceramide transferase 1 N-terminal" evidence="1">
    <location>
        <begin position="309"/>
        <end position="516"/>
    </location>
</feature>
<dbReference type="SUPFAM" id="SSF75005">
    <property type="entry name" value="Arabinanase/levansucrase/invertase"/>
    <property type="match status" value="1"/>
</dbReference>
<evidence type="ECO:0000313" key="2">
    <source>
        <dbReference type="EMBL" id="GEO86864.1"/>
    </source>
</evidence>
<dbReference type="AlphaFoldDB" id="A0A512HN36"/>
<reference evidence="2 3" key="1">
    <citation type="submission" date="2019-07" db="EMBL/GenBank/DDBJ databases">
        <title>Whole genome shotgun sequence of Rhizobium naphthalenivorans NBRC 107585.</title>
        <authorList>
            <person name="Hosoyama A."/>
            <person name="Uohara A."/>
            <person name="Ohji S."/>
            <person name="Ichikawa N."/>
        </authorList>
    </citation>
    <scope>NUCLEOTIDE SEQUENCE [LARGE SCALE GENOMIC DNA]</scope>
    <source>
        <strain evidence="2 3">NBRC 107585</strain>
    </source>
</reference>
<dbReference type="Proteomes" id="UP000321717">
    <property type="component" value="Unassembled WGS sequence"/>
</dbReference>
<sequence length="547" mass="62067">MEKLVTERERMRSVATEPLRIGFLVGPNPGFENWELRIFDRVMAAPGLSLVSFLVHPRPFRRQPISPLFGPLARLEQAVLAREPVYVPTTFSMNNQRHERLPPAVDFDGCDAKRAVRLVSDLGLDLVVRMTAVGLPDEVVRALPFGEWSFSFSDERSDTDDWHGYDSVLRRAPSSLLCLYVRHGADPETQCLASSSFNTKFSAARNAGFTKERAVTLVMRELTRVADTGNLGTVTAAPKTDDAATPPSTGDLLRYAGALSGQLLYRAGKALHTKVGGASAVWTLCTGHGNIEDFDPRQSVEIAPDRDEIRADPFMLHHDGQCYLFYEAYAKRDTKAHIAVARMNGDRLERLGVALERDYHLSYPFVFRHGQDLFMMPETNQARRLEIWCCVEFPLKWELHATALHGLSPADSVLTRYRDRWWLFTNLSDFHAYEDHCSELHVFEVDGPGLSRVVPHKRNPVVLDSTTARNAGRMFQRDGRLYRPSQRNEYGVYGYGLNVMLVEQLDRENYRERCVRTIVPDFKPKLVACHHFDAAGDRYILDARLRN</sequence>
<proteinExistence type="predicted"/>
<dbReference type="InterPro" id="IPR023296">
    <property type="entry name" value="Glyco_hydro_beta-prop_sf"/>
</dbReference>
<dbReference type="Pfam" id="PF24793">
    <property type="entry name" value="GINT1_N"/>
    <property type="match status" value="1"/>
</dbReference>
<accession>A0A512HN36</accession>
<evidence type="ECO:0000313" key="3">
    <source>
        <dbReference type="Proteomes" id="UP000321717"/>
    </source>
</evidence>
<dbReference type="RefSeq" id="WP_147181737.1">
    <property type="nucleotide sequence ID" value="NZ_BJZP01000025.1"/>
</dbReference>
<comment type="caution">
    <text evidence="2">The sequence shown here is derived from an EMBL/GenBank/DDBJ whole genome shotgun (WGS) entry which is preliminary data.</text>
</comment>
<protein>
    <recommendedName>
        <fullName evidence="1">Glucosamine inositolphosphorylceramide transferase 1 N-terminal domain-containing protein</fullName>
    </recommendedName>
</protein>
<name>A0A512HN36_9HYPH</name>
<evidence type="ECO:0000259" key="1">
    <source>
        <dbReference type="Pfam" id="PF24793"/>
    </source>
</evidence>
<gene>
    <name evidence="2" type="ORF">RNA01_37960</name>
</gene>